<dbReference type="eggNOG" id="COG0265">
    <property type="taxonomic scope" value="Bacteria"/>
</dbReference>
<sequence length="387" mass="42934">MGIAFGSFFSNPLLYIGLIIILLVANNRISKERQSFHTRVYSRMADFVLPFWPSILAGTLISLVTIALGIIVNIPFLVLIAGLYVLLALTTKIRWITPVNVLALTIIILAVEPLVSGPSSLMDMYEVVSDVSIVSVFALLSLLLFVEGFLILRNGGKYTSPRLEKSKRGKWIGIHKQKRLWIVPVVLFIPNGLIPTFEFWPVLTVGEMTLQPVIVPFLFGLQYVIKSALPEFAIKLIGRRVLLLATGSILFVVIGYFFPVVAVIAAVAMMVTREWLIASLQSKEEQHSKYFTELKEGCIILGVLPGSPAEKMNLQVGETISKVNGRTIQNQDQFYKALQANSAFCKLEVLDYAGEVRFAQGALYVGEHHQLGVLLVKTEQTLQDSVI</sequence>
<feature type="transmembrane region" description="Helical" evidence="1">
    <location>
        <begin position="133"/>
        <end position="152"/>
    </location>
</feature>
<reference evidence="3 4" key="1">
    <citation type="journal article" date="2014" name="Genome Announc.">
        <title>Draft Genome Sequence of Bacillus alcalophilus AV1934, a Classic Alkaliphile Isolated from Human Feces in 1934.</title>
        <authorList>
            <person name="Attie O."/>
            <person name="Jayaprakash A."/>
            <person name="Shah H."/>
            <person name="Paulsen I.T."/>
            <person name="Morino M."/>
            <person name="Takahashi Y."/>
            <person name="Narumi I."/>
            <person name="Sachidanandam R."/>
            <person name="Satoh K."/>
            <person name="Ito M."/>
            <person name="Krulwich T.A."/>
        </authorList>
    </citation>
    <scope>NUCLEOTIDE SEQUENCE [LARGE SCALE GENOMIC DNA]</scope>
    <source>
        <strain evidence="3 4">AV1934</strain>
    </source>
</reference>
<feature type="transmembrane region" description="Helical" evidence="1">
    <location>
        <begin position="6"/>
        <end position="26"/>
    </location>
</feature>
<dbReference type="EMBL" id="ALPT02000116">
    <property type="protein sequence ID" value="KGA95662.1"/>
    <property type="molecule type" value="Genomic_DNA"/>
</dbReference>
<feature type="transmembrane region" description="Helical" evidence="1">
    <location>
        <begin position="47"/>
        <end position="64"/>
    </location>
</feature>
<evidence type="ECO:0000313" key="3">
    <source>
        <dbReference type="EMBL" id="KGA95662.1"/>
    </source>
</evidence>
<protein>
    <recommendedName>
        <fullName evidence="2">PDZ domain-containing protein</fullName>
    </recommendedName>
</protein>
<dbReference type="Gene3D" id="2.30.42.10">
    <property type="match status" value="1"/>
</dbReference>
<feature type="domain" description="PDZ" evidence="2">
    <location>
        <begin position="297"/>
        <end position="330"/>
    </location>
</feature>
<feature type="transmembrane region" description="Helical" evidence="1">
    <location>
        <begin position="180"/>
        <end position="203"/>
    </location>
</feature>
<name>A0A094YQB3_ALKAL</name>
<evidence type="ECO:0000313" key="4">
    <source>
        <dbReference type="Proteomes" id="UP000002754"/>
    </source>
</evidence>
<dbReference type="STRING" id="1218173.BALCAV_0221105"/>
<dbReference type="SUPFAM" id="SSF50156">
    <property type="entry name" value="PDZ domain-like"/>
    <property type="match status" value="1"/>
</dbReference>
<accession>A0A094YQB3</accession>
<keyword evidence="1" id="KW-0812">Transmembrane</keyword>
<dbReference type="PROSITE" id="PS50106">
    <property type="entry name" value="PDZ"/>
    <property type="match status" value="1"/>
</dbReference>
<dbReference type="AlphaFoldDB" id="A0A094YQB3"/>
<feature type="transmembrane region" description="Helical" evidence="1">
    <location>
        <begin position="241"/>
        <end position="271"/>
    </location>
</feature>
<gene>
    <name evidence="3" type="ORF">BALCAV_0221105</name>
</gene>
<comment type="caution">
    <text evidence="3">The sequence shown here is derived from an EMBL/GenBank/DDBJ whole genome shotgun (WGS) entry which is preliminary data.</text>
</comment>
<dbReference type="InterPro" id="IPR036034">
    <property type="entry name" value="PDZ_sf"/>
</dbReference>
<dbReference type="SMART" id="SM00228">
    <property type="entry name" value="PDZ"/>
    <property type="match status" value="1"/>
</dbReference>
<keyword evidence="4" id="KW-1185">Reference proteome</keyword>
<keyword evidence="1" id="KW-1133">Transmembrane helix</keyword>
<proteinExistence type="predicted"/>
<feature type="transmembrane region" description="Helical" evidence="1">
    <location>
        <begin position="70"/>
        <end position="89"/>
    </location>
</feature>
<feature type="transmembrane region" description="Helical" evidence="1">
    <location>
        <begin position="101"/>
        <end position="121"/>
    </location>
</feature>
<evidence type="ECO:0000259" key="2">
    <source>
        <dbReference type="PROSITE" id="PS50106"/>
    </source>
</evidence>
<dbReference type="InterPro" id="IPR041489">
    <property type="entry name" value="PDZ_6"/>
</dbReference>
<feature type="transmembrane region" description="Helical" evidence="1">
    <location>
        <begin position="209"/>
        <end position="229"/>
    </location>
</feature>
<organism evidence="3 4">
    <name type="scientific">Alkalihalobacillus alcalophilus ATCC 27647 = CGMCC 1.3604</name>
    <dbReference type="NCBI Taxonomy" id="1218173"/>
    <lineage>
        <taxon>Bacteria</taxon>
        <taxon>Bacillati</taxon>
        <taxon>Bacillota</taxon>
        <taxon>Bacilli</taxon>
        <taxon>Bacillales</taxon>
        <taxon>Bacillaceae</taxon>
        <taxon>Alkalihalobacillus</taxon>
    </lineage>
</organism>
<keyword evidence="1" id="KW-0472">Membrane</keyword>
<evidence type="ECO:0000256" key="1">
    <source>
        <dbReference type="SAM" id="Phobius"/>
    </source>
</evidence>
<dbReference type="Proteomes" id="UP000002754">
    <property type="component" value="Unassembled WGS sequence"/>
</dbReference>
<dbReference type="InterPro" id="IPR001478">
    <property type="entry name" value="PDZ"/>
</dbReference>
<dbReference type="Pfam" id="PF17820">
    <property type="entry name" value="PDZ_6"/>
    <property type="match status" value="1"/>
</dbReference>